<dbReference type="Gene3D" id="3.40.630.30">
    <property type="match status" value="1"/>
</dbReference>
<dbReference type="PANTHER" id="PTHR34815">
    <property type="entry name" value="LYSINE ACETYLTRANSFERASE"/>
    <property type="match status" value="1"/>
</dbReference>
<dbReference type="SUPFAM" id="SSF56112">
    <property type="entry name" value="Protein kinase-like (PK-like)"/>
    <property type="match status" value="1"/>
</dbReference>
<organism evidence="4 5">
    <name type="scientific">Phomopsis amygdali</name>
    <name type="common">Fusicoccum amygdali</name>
    <dbReference type="NCBI Taxonomy" id="1214568"/>
    <lineage>
        <taxon>Eukaryota</taxon>
        <taxon>Fungi</taxon>
        <taxon>Dikarya</taxon>
        <taxon>Ascomycota</taxon>
        <taxon>Pezizomycotina</taxon>
        <taxon>Sordariomycetes</taxon>
        <taxon>Sordariomycetidae</taxon>
        <taxon>Diaporthales</taxon>
        <taxon>Diaporthaceae</taxon>
        <taxon>Diaporthe</taxon>
    </lineage>
</organism>
<dbReference type="EMBL" id="JAUJFL010000010">
    <property type="protein sequence ID" value="KAK2597263.1"/>
    <property type="molecule type" value="Genomic_DNA"/>
</dbReference>
<dbReference type="Proteomes" id="UP001265746">
    <property type="component" value="Unassembled WGS sequence"/>
</dbReference>
<dbReference type="PANTHER" id="PTHR34815:SF4">
    <property type="entry name" value="N-ACETYLTRANSFERASE DOMAIN-CONTAINING PROTEIN"/>
    <property type="match status" value="1"/>
</dbReference>
<dbReference type="InterPro" id="IPR016181">
    <property type="entry name" value="Acyl_CoA_acyltransferase"/>
</dbReference>
<comment type="caution">
    <text evidence="4">The sequence shown here is derived from an EMBL/GenBank/DDBJ whole genome shotgun (WGS) entry which is preliminary data.</text>
</comment>
<proteinExistence type="predicted"/>
<dbReference type="InterPro" id="IPR011009">
    <property type="entry name" value="Kinase-like_dom_sf"/>
</dbReference>
<dbReference type="AlphaFoldDB" id="A0AAD9S299"/>
<dbReference type="Pfam" id="PF03881">
    <property type="entry name" value="Fructosamin_kin"/>
    <property type="match status" value="1"/>
</dbReference>
<sequence length="544" mass="60824">MALRLATTTIKLPGGPLEVAVGEATPEQQLQCCRLAGSAFAAPLSQDQYVELEYYLGSLPLAVDGGRRYWCLSPTNDPDCILATCKTLHRFLLVKDGQTALRQQDGYCIASVITNSEYRNAGLASVLMSHVAEWMDGPGAGTASMLYTSIGDKTQVSEDQILAVVAPSADLITLLQERASFMASKQGKMTENRGAISRSEESWIYWYHDFRKHQLAVLRIHLPEASSQEQAEQVASLLLDALEEALAWSLPKVTVWDANSAVLQALEILKDEYGVKVASGQRDRRSIPSLRWEGGDESKRIIRRPRHLELAKGEYESQAELLKYLPDNAAIPLAYGPLELDSSASFFLTPFRNLSDKVPEPAQLAEVLEKLHKTSASPTGQFGFHTTTFNGIVPLVNEWCDTWEEFFSRQLRSDIEWEQSIRGPDPEMDEIASEFFEKVVPRLLRPLQTGGRSIKPVLVHGDVWPGNVQIDRDTQRVILFDSCCCYAHNEFDLGMMRESRYRFTGEHASKYLEAARPSQPEKDFDDRNAVYAMQVCTEAVLPTP</sequence>
<feature type="domain" description="LYC1 C-terminal" evidence="3">
    <location>
        <begin position="156"/>
        <end position="298"/>
    </location>
</feature>
<dbReference type="InterPro" id="IPR055100">
    <property type="entry name" value="GNAT_LYC1-like"/>
</dbReference>
<comment type="catalytic activity">
    <reaction evidence="2">
        <text>N(6)-D-ribulosyl-L-lysyl-[protein] + ATP = N(6)-(3-O-phospho-D-ribulosyl)-L-lysyl-[protein] + ADP + H(+)</text>
        <dbReference type="Rhea" id="RHEA:48432"/>
        <dbReference type="Rhea" id="RHEA-COMP:12103"/>
        <dbReference type="Rhea" id="RHEA-COMP:12104"/>
        <dbReference type="ChEBI" id="CHEBI:15378"/>
        <dbReference type="ChEBI" id="CHEBI:30616"/>
        <dbReference type="ChEBI" id="CHEBI:90418"/>
        <dbReference type="ChEBI" id="CHEBI:90420"/>
        <dbReference type="ChEBI" id="CHEBI:456216"/>
        <dbReference type="EC" id="2.7.1.172"/>
    </reaction>
    <physiologicalReaction direction="left-to-right" evidence="2">
        <dbReference type="Rhea" id="RHEA:48433"/>
    </physiologicalReaction>
</comment>
<reference evidence="4" key="1">
    <citation type="submission" date="2023-06" db="EMBL/GenBank/DDBJ databases">
        <authorList>
            <person name="Noh H."/>
        </authorList>
    </citation>
    <scope>NUCLEOTIDE SEQUENCE</scope>
    <source>
        <strain evidence="4">DUCC20226</strain>
    </source>
</reference>
<dbReference type="GO" id="GO:0102193">
    <property type="term" value="F:protein-ribulosamine 3-kinase activity"/>
    <property type="evidence" value="ECO:0007669"/>
    <property type="project" value="UniProtKB-EC"/>
</dbReference>
<gene>
    <name evidence="4" type="ORF">N8I77_013123</name>
</gene>
<dbReference type="SUPFAM" id="SSF55729">
    <property type="entry name" value="Acyl-CoA N-acyltransferases (Nat)"/>
    <property type="match status" value="1"/>
</dbReference>
<evidence type="ECO:0000259" key="3">
    <source>
        <dbReference type="Pfam" id="PF22998"/>
    </source>
</evidence>
<evidence type="ECO:0000256" key="1">
    <source>
        <dbReference type="ARBA" id="ARBA00011961"/>
    </source>
</evidence>
<evidence type="ECO:0000256" key="2">
    <source>
        <dbReference type="ARBA" id="ARBA00048655"/>
    </source>
</evidence>
<protein>
    <recommendedName>
        <fullName evidence="1">protein-ribulosamine 3-kinase</fullName>
        <ecNumber evidence="1">2.7.1.172</ecNumber>
    </recommendedName>
</protein>
<dbReference type="Gene3D" id="3.90.1200.10">
    <property type="match status" value="1"/>
</dbReference>
<keyword evidence="5" id="KW-1185">Reference proteome</keyword>
<name>A0AAD9S299_PHOAM</name>
<accession>A0AAD9S299</accession>
<dbReference type="InterPro" id="IPR053013">
    <property type="entry name" value="LAT"/>
</dbReference>
<dbReference type="InterPro" id="IPR016477">
    <property type="entry name" value="Fructo-/Ketosamine-3-kinase"/>
</dbReference>
<evidence type="ECO:0000313" key="4">
    <source>
        <dbReference type="EMBL" id="KAK2597263.1"/>
    </source>
</evidence>
<dbReference type="Pfam" id="PF22998">
    <property type="entry name" value="GNAT_LYC1-like"/>
    <property type="match status" value="1"/>
</dbReference>
<evidence type="ECO:0000313" key="5">
    <source>
        <dbReference type="Proteomes" id="UP001265746"/>
    </source>
</evidence>
<dbReference type="EC" id="2.7.1.172" evidence="1"/>